<protein>
    <submittedName>
        <fullName evidence="2">Uncharacterized protein</fullName>
    </submittedName>
</protein>
<proteinExistence type="predicted"/>
<evidence type="ECO:0000313" key="2">
    <source>
        <dbReference type="EMBL" id="JAC54800.1"/>
    </source>
</evidence>
<reference evidence="2" key="1">
    <citation type="journal article" date="2014" name="BMC Genomics">
        <title>Characterizing the developmental transcriptome of the oriental fruit fly, Bactrocera dorsalis (Diptera: Tephritidae) through comparative genomic analysis with Drosophila melanogaster utilizing modENCODE datasets.</title>
        <authorList>
            <person name="Geib S.M."/>
            <person name="Calla B."/>
            <person name="Hall B."/>
            <person name="Hou S."/>
            <person name="Manoukis N.C."/>
        </authorList>
    </citation>
    <scope>NUCLEOTIDE SEQUENCE</scope>
    <source>
        <strain evidence="2">Punador</strain>
    </source>
</reference>
<dbReference type="SMART" id="SM00718">
    <property type="entry name" value="DM4_12"/>
    <property type="match status" value="1"/>
</dbReference>
<dbReference type="GeneID" id="105231302"/>
<feature type="chain" id="PRO_5044538465" evidence="1">
    <location>
        <begin position="21"/>
        <end position="217"/>
    </location>
</feature>
<dbReference type="AlphaFoldDB" id="A0A034WKY6"/>
<dbReference type="Pfam" id="PF07841">
    <property type="entry name" value="DM4_12"/>
    <property type="match status" value="1"/>
</dbReference>
<dbReference type="OrthoDB" id="6358587at2759"/>
<sequence length="217" mass="24335">MKLIEILLTCFLLRLYCISASVHSITVGANLTDFMHVRKKRSLIFNGSGSVKLSIGPSGQVDLADPITWRSLVCSYSLQGGQYSIPSSPLYPWDKWEDTFARKSRLLHNSQPELAAYTYEADESRLFFYTLLETLMSQRGVDGRQCLLRSICQNAQVDQHVGLLSEILDTVLTPGVEDLDKSYQSAREAGVAGADCLKLYADCPEGLNWLDTYLDYF</sequence>
<organism evidence="2">
    <name type="scientific">Bactrocera dorsalis</name>
    <name type="common">Oriental fruit fly</name>
    <name type="synonym">Dacus dorsalis</name>
    <dbReference type="NCBI Taxonomy" id="27457"/>
    <lineage>
        <taxon>Eukaryota</taxon>
        <taxon>Metazoa</taxon>
        <taxon>Ecdysozoa</taxon>
        <taxon>Arthropoda</taxon>
        <taxon>Hexapoda</taxon>
        <taxon>Insecta</taxon>
        <taxon>Pterygota</taxon>
        <taxon>Neoptera</taxon>
        <taxon>Endopterygota</taxon>
        <taxon>Diptera</taxon>
        <taxon>Brachycera</taxon>
        <taxon>Muscomorpha</taxon>
        <taxon>Tephritoidea</taxon>
        <taxon>Tephritidae</taxon>
        <taxon>Bactrocera</taxon>
        <taxon>Bactrocera</taxon>
    </lineage>
</organism>
<feature type="signal peptide" evidence="1">
    <location>
        <begin position="1"/>
        <end position="20"/>
    </location>
</feature>
<dbReference type="PANTHER" id="PTHR21398">
    <property type="entry name" value="AGAP007094-PA"/>
    <property type="match status" value="1"/>
</dbReference>
<evidence type="ECO:0000256" key="1">
    <source>
        <dbReference type="SAM" id="SignalP"/>
    </source>
</evidence>
<dbReference type="KEGG" id="bdr:105231302"/>
<dbReference type="InterPro" id="IPR006631">
    <property type="entry name" value="DM4_12"/>
</dbReference>
<dbReference type="RefSeq" id="XP_011210817.2">
    <property type="nucleotide sequence ID" value="XM_011212515.3"/>
</dbReference>
<name>A0A034WKY6_BACDO</name>
<keyword evidence="1" id="KW-0732">Signal</keyword>
<accession>A0A034WKY6</accession>
<dbReference type="PANTHER" id="PTHR21398:SF11">
    <property type="entry name" value="HDC15381-RELATED"/>
    <property type="match status" value="1"/>
</dbReference>
<dbReference type="EMBL" id="GAKP01004152">
    <property type="protein sequence ID" value="JAC54800.1"/>
    <property type="molecule type" value="Transcribed_RNA"/>
</dbReference>